<feature type="domain" description="DUF4440" evidence="1">
    <location>
        <begin position="38"/>
        <end position="144"/>
    </location>
</feature>
<evidence type="ECO:0000313" key="2">
    <source>
        <dbReference type="EMBL" id="PZV76740.1"/>
    </source>
</evidence>
<dbReference type="EMBL" id="QKTX01000023">
    <property type="protein sequence ID" value="PZV76740.1"/>
    <property type="molecule type" value="Genomic_DNA"/>
</dbReference>
<dbReference type="Proteomes" id="UP000248917">
    <property type="component" value="Unassembled WGS sequence"/>
</dbReference>
<dbReference type="InterPro" id="IPR032710">
    <property type="entry name" value="NTF2-like_dom_sf"/>
</dbReference>
<comment type="caution">
    <text evidence="2">The sequence shown here is derived from an EMBL/GenBank/DDBJ whole genome shotgun (WGS) entry which is preliminary data.</text>
</comment>
<dbReference type="Gene3D" id="3.10.450.50">
    <property type="match status" value="1"/>
</dbReference>
<dbReference type="InterPro" id="IPR027843">
    <property type="entry name" value="DUF4440"/>
</dbReference>
<organism evidence="2 3">
    <name type="scientific">Algoriphagus aquaeductus</name>
    <dbReference type="NCBI Taxonomy" id="475299"/>
    <lineage>
        <taxon>Bacteria</taxon>
        <taxon>Pseudomonadati</taxon>
        <taxon>Bacteroidota</taxon>
        <taxon>Cytophagia</taxon>
        <taxon>Cytophagales</taxon>
        <taxon>Cyclobacteriaceae</taxon>
        <taxon>Algoriphagus</taxon>
    </lineage>
</organism>
<protein>
    <submittedName>
        <fullName evidence="2">Uncharacterized protein (TIGR02246 family)</fullName>
    </submittedName>
</protein>
<dbReference type="SUPFAM" id="SSF54427">
    <property type="entry name" value="NTF2-like"/>
    <property type="match status" value="1"/>
</dbReference>
<evidence type="ECO:0000259" key="1">
    <source>
        <dbReference type="Pfam" id="PF14534"/>
    </source>
</evidence>
<dbReference type="Pfam" id="PF14534">
    <property type="entry name" value="DUF4440"/>
    <property type="match status" value="1"/>
</dbReference>
<dbReference type="AlphaFoldDB" id="A0A326RKR5"/>
<name>A0A326RKR5_9BACT</name>
<proteinExistence type="predicted"/>
<accession>A0A326RKR5</accession>
<sequence>MFVQTEFKMKSITIIFLLLPLIGFSQITTKQKENALKIAHLIEQYSQAREAQDTVLLKEILTEDIDQLVSSGEWRNGISAAIEGMQRSTQGNPGTRTLKVEKIKYLSEDIALVDCRYIITSPNGAERNMWSSFLLIEKTGKWKISAIRNMNPSGAN</sequence>
<evidence type="ECO:0000313" key="3">
    <source>
        <dbReference type="Proteomes" id="UP000248917"/>
    </source>
</evidence>
<gene>
    <name evidence="2" type="ORF">CLV31_12322</name>
</gene>
<keyword evidence="3" id="KW-1185">Reference proteome</keyword>
<reference evidence="2 3" key="1">
    <citation type="submission" date="2018-06" db="EMBL/GenBank/DDBJ databases">
        <title>Genomic Encyclopedia of Archaeal and Bacterial Type Strains, Phase II (KMG-II): from individual species to whole genera.</title>
        <authorList>
            <person name="Goeker M."/>
        </authorList>
    </citation>
    <scope>NUCLEOTIDE SEQUENCE [LARGE SCALE GENOMIC DNA]</scope>
    <source>
        <strain evidence="2 3">T4</strain>
    </source>
</reference>